<feature type="region of interest" description="Disordered" evidence="1">
    <location>
        <begin position="23"/>
        <end position="66"/>
    </location>
</feature>
<dbReference type="PRINTS" id="PR00625">
    <property type="entry name" value="JDOMAIN"/>
</dbReference>
<feature type="domain" description="J" evidence="2">
    <location>
        <begin position="694"/>
        <end position="779"/>
    </location>
</feature>
<dbReference type="Gene3D" id="1.25.40.10">
    <property type="entry name" value="Tetratricopeptide repeat domain"/>
    <property type="match status" value="3"/>
</dbReference>
<evidence type="ECO:0000256" key="1">
    <source>
        <dbReference type="SAM" id="MobiDB-lite"/>
    </source>
</evidence>
<dbReference type="InterPro" id="IPR019734">
    <property type="entry name" value="TPR_rpt"/>
</dbReference>
<feature type="region of interest" description="Disordered" evidence="1">
    <location>
        <begin position="216"/>
        <end position="235"/>
    </location>
</feature>
<evidence type="ECO:0000313" key="3">
    <source>
        <dbReference type="EMBL" id="CAH1452006.1"/>
    </source>
</evidence>
<dbReference type="InterPro" id="IPR011990">
    <property type="entry name" value="TPR-like_helical_dom_sf"/>
</dbReference>
<dbReference type="PROSITE" id="PS00636">
    <property type="entry name" value="DNAJ_1"/>
    <property type="match status" value="1"/>
</dbReference>
<comment type="caution">
    <text evidence="3">The sequence shown here is derived from an EMBL/GenBank/DDBJ whole genome shotgun (WGS) entry which is preliminary data.</text>
</comment>
<dbReference type="PROSITE" id="PS50076">
    <property type="entry name" value="DNAJ_2"/>
    <property type="match status" value="1"/>
</dbReference>
<protein>
    <recommendedName>
        <fullName evidence="2">J domain-containing protein</fullName>
    </recommendedName>
</protein>
<dbReference type="InterPro" id="IPR018253">
    <property type="entry name" value="DnaJ_domain_CS"/>
</dbReference>
<dbReference type="AlphaFoldDB" id="A0AAU9PNQ1"/>
<accession>A0AAU9PNQ1</accession>
<dbReference type="Proteomes" id="UP001157418">
    <property type="component" value="Unassembled WGS sequence"/>
</dbReference>
<dbReference type="CDD" id="cd06257">
    <property type="entry name" value="DnaJ"/>
    <property type="match status" value="1"/>
</dbReference>
<evidence type="ECO:0000259" key="2">
    <source>
        <dbReference type="PROSITE" id="PS50076"/>
    </source>
</evidence>
<feature type="compositionally biased region" description="Polar residues" evidence="1">
    <location>
        <begin position="51"/>
        <end position="66"/>
    </location>
</feature>
<gene>
    <name evidence="3" type="ORF">LVIROSA_LOCUS37332</name>
</gene>
<proteinExistence type="predicted"/>
<dbReference type="InterPro" id="IPR036869">
    <property type="entry name" value="J_dom_sf"/>
</dbReference>
<reference evidence="3 4" key="1">
    <citation type="submission" date="2022-01" db="EMBL/GenBank/DDBJ databases">
        <authorList>
            <person name="Xiong W."/>
            <person name="Schranz E."/>
        </authorList>
    </citation>
    <scope>NUCLEOTIDE SEQUENCE [LARGE SCALE GENOMIC DNA]</scope>
</reference>
<name>A0AAU9PNQ1_9ASTR</name>
<dbReference type="Pfam" id="PF13181">
    <property type="entry name" value="TPR_8"/>
    <property type="match status" value="1"/>
</dbReference>
<organism evidence="3 4">
    <name type="scientific">Lactuca virosa</name>
    <dbReference type="NCBI Taxonomy" id="75947"/>
    <lineage>
        <taxon>Eukaryota</taxon>
        <taxon>Viridiplantae</taxon>
        <taxon>Streptophyta</taxon>
        <taxon>Embryophyta</taxon>
        <taxon>Tracheophyta</taxon>
        <taxon>Spermatophyta</taxon>
        <taxon>Magnoliopsida</taxon>
        <taxon>eudicotyledons</taxon>
        <taxon>Gunneridae</taxon>
        <taxon>Pentapetalae</taxon>
        <taxon>asterids</taxon>
        <taxon>campanulids</taxon>
        <taxon>Asterales</taxon>
        <taxon>Asteraceae</taxon>
        <taxon>Cichorioideae</taxon>
        <taxon>Cichorieae</taxon>
        <taxon>Lactucinae</taxon>
        <taxon>Lactuca</taxon>
    </lineage>
</organism>
<dbReference type="SMART" id="SM00028">
    <property type="entry name" value="TPR"/>
    <property type="match status" value="5"/>
</dbReference>
<sequence length="812" mass="90691">MNSSSSNSNNGFSSFNEANPILGFSSPPLTASRKPGAATSSASTRFLKVRNQASSHNHKSTNPLGFNQFTSSSEAVLGNLSFENDPKETFLFGANNSNSSSHWNPERRVSSEISNVILDDMLKMKIGSDKGYANPTQNKADVDKSLVDELPNEVSKLKIHDSTNESQFINFVNSEKMGEFAFTSKLDDIGAPQVEFRTPDMKSNLFSGMNRFEAKKDSVKDTRSKKKKDKSKNSIVGHSRLQDDYGFTRRNPSENPDAFEFEAYLPLNIPPYDEKLADLSRLSGIKGQEVDLSNFLSKKGVDLKPVNEQAFTSSSSKIAEDTCEKWRLRGNQAYNNGELVKAEDCYTQGLNSVSENEKSRSCLKALMLCYSNRSATRVSLGKMKEALQDCLMASTIDPNFLKVQLRAAHCYLAIGETENAKQQYTKCMQPGNDKKVIAEASEGLEKAQKVSECIKQCNDLSQRQDSHDLESALRVMNEALQISTCSDKLLQMKADTLFMLQRYEEVIQMCEQITSDEASNLIVKSYFYLGKLDDALEFIKKQENSSCIIPLSDTIRELLSYKKAGNEAYKSGKHTEAIEHYTAALSHSVESRSFASVCFCNRSAAYRGLGQITDAIADCSLAIALDPNYLKAISRRASLHEMIRDYGQVAIDLERLVSLLTTRVDEKGVINEIKQTRIWLSNVEEESRKGIPLNMYLILGTESNANASDIKKAYRKAALRHHPDKAAQSVVRSDDGDDGLWKKIAENVHKDVDRLFKMIGEAYAVLSNPLKRSQYDQDEEMRNEGRSFSRSKSSRMGTDVQNAVFTRTGSHH</sequence>
<dbReference type="Gene3D" id="1.10.287.110">
    <property type="entry name" value="DnaJ domain"/>
    <property type="match status" value="1"/>
</dbReference>
<dbReference type="SUPFAM" id="SSF48452">
    <property type="entry name" value="TPR-like"/>
    <property type="match status" value="3"/>
</dbReference>
<evidence type="ECO:0000313" key="4">
    <source>
        <dbReference type="Proteomes" id="UP001157418"/>
    </source>
</evidence>
<feature type="region of interest" description="Disordered" evidence="1">
    <location>
        <begin position="774"/>
        <end position="812"/>
    </location>
</feature>
<dbReference type="Pfam" id="PF00226">
    <property type="entry name" value="DnaJ"/>
    <property type="match status" value="1"/>
</dbReference>
<dbReference type="PANTHER" id="PTHR45181">
    <property type="entry name" value="HEAT SHOCK PROTEIN DNAJ WITH TETRATRICOPEPTIDE REPEAT-CONTAINING PROTEIN"/>
    <property type="match status" value="1"/>
</dbReference>
<feature type="compositionally biased region" description="Polar residues" evidence="1">
    <location>
        <begin position="788"/>
        <end position="812"/>
    </location>
</feature>
<dbReference type="PANTHER" id="PTHR45181:SF12">
    <property type="entry name" value="43KDA POSTSYNAPTIC PROTEIN"/>
    <property type="match status" value="1"/>
</dbReference>
<dbReference type="SMART" id="SM00271">
    <property type="entry name" value="DnaJ"/>
    <property type="match status" value="1"/>
</dbReference>
<dbReference type="EMBL" id="CAKMRJ010005745">
    <property type="protein sequence ID" value="CAH1452006.1"/>
    <property type="molecule type" value="Genomic_DNA"/>
</dbReference>
<dbReference type="InterPro" id="IPR001623">
    <property type="entry name" value="DnaJ_domain"/>
</dbReference>
<keyword evidence="4" id="KW-1185">Reference proteome</keyword>
<dbReference type="SUPFAM" id="SSF46565">
    <property type="entry name" value="Chaperone J-domain"/>
    <property type="match status" value="1"/>
</dbReference>